<evidence type="ECO:0000256" key="13">
    <source>
        <dbReference type="PIRNR" id="PIRNR002811"/>
    </source>
</evidence>
<dbReference type="FunFam" id="3.90.580.10:FF:000001">
    <property type="entry name" value="DNA primase"/>
    <property type="match status" value="1"/>
</dbReference>
<dbReference type="InterPro" id="IPR050219">
    <property type="entry name" value="DnaG_primase"/>
</dbReference>
<dbReference type="GO" id="GO:0003677">
    <property type="term" value="F:DNA binding"/>
    <property type="evidence" value="ECO:0007669"/>
    <property type="project" value="UniProtKB-KW"/>
</dbReference>
<comment type="domain">
    <text evidence="12">Contains an N-terminal zinc-binding domain, a central core domain that contains the primase activity, and a C-terminal DnaB-binding domain.</text>
</comment>
<dbReference type="InterPro" id="IPR019475">
    <property type="entry name" value="DNA_primase_DnaB-bd"/>
</dbReference>
<dbReference type="InterPro" id="IPR034151">
    <property type="entry name" value="TOPRIM_DnaG_bac"/>
</dbReference>
<accession>A0A4R2JRR6</accession>
<keyword evidence="3 12" id="KW-0808">Transferase</keyword>
<dbReference type="SUPFAM" id="SSF48024">
    <property type="entry name" value="N-terminal domain of DnaB helicase"/>
    <property type="match status" value="1"/>
</dbReference>
<dbReference type="Gene3D" id="3.40.1360.10">
    <property type="match status" value="1"/>
</dbReference>
<gene>
    <name evidence="12" type="primary">dnaG</name>
    <name evidence="16" type="ORF">EV203_11832</name>
</gene>
<comment type="similarity">
    <text evidence="12 13">Belongs to the DnaG primase family.</text>
</comment>
<dbReference type="Gene3D" id="3.90.980.10">
    <property type="entry name" value="DNA primase, catalytic core, N-terminal domain"/>
    <property type="match status" value="1"/>
</dbReference>
<dbReference type="InterPro" id="IPR006295">
    <property type="entry name" value="DNA_primase_DnaG"/>
</dbReference>
<dbReference type="FunFam" id="3.40.1360.10:FF:000002">
    <property type="entry name" value="DNA primase"/>
    <property type="match status" value="1"/>
</dbReference>
<dbReference type="NCBIfam" id="TIGR01391">
    <property type="entry name" value="dnaG"/>
    <property type="match status" value="1"/>
</dbReference>
<feature type="domain" description="Toprim" evidence="15">
    <location>
        <begin position="253"/>
        <end position="334"/>
    </location>
</feature>
<dbReference type="GO" id="GO:0006269">
    <property type="term" value="P:DNA replication, synthesis of primer"/>
    <property type="evidence" value="ECO:0007669"/>
    <property type="project" value="UniProtKB-UniRule"/>
</dbReference>
<dbReference type="InterPro" id="IPR002694">
    <property type="entry name" value="Znf_CHC2"/>
</dbReference>
<dbReference type="Gene3D" id="1.10.860.10">
    <property type="entry name" value="DNAb Helicase, Chain A"/>
    <property type="match status" value="1"/>
</dbReference>
<dbReference type="PROSITE" id="PS50880">
    <property type="entry name" value="TOPRIM"/>
    <property type="match status" value="1"/>
</dbReference>
<evidence type="ECO:0000256" key="2">
    <source>
        <dbReference type="ARBA" id="ARBA00022515"/>
    </source>
</evidence>
<dbReference type="GO" id="GO:1990077">
    <property type="term" value="C:primosome complex"/>
    <property type="evidence" value="ECO:0007669"/>
    <property type="project" value="UniProtKB-KW"/>
</dbReference>
<dbReference type="InterPro" id="IPR037068">
    <property type="entry name" value="DNA_primase_core_N_sf"/>
</dbReference>
<dbReference type="GO" id="GO:0008270">
    <property type="term" value="F:zinc ion binding"/>
    <property type="evidence" value="ECO:0007669"/>
    <property type="project" value="UniProtKB-UniRule"/>
</dbReference>
<dbReference type="GO" id="GO:0005737">
    <property type="term" value="C:cytoplasm"/>
    <property type="evidence" value="ECO:0007669"/>
    <property type="project" value="TreeGrafter"/>
</dbReference>
<evidence type="ECO:0000256" key="14">
    <source>
        <dbReference type="PIRSR" id="PIRSR002811-1"/>
    </source>
</evidence>
<dbReference type="SUPFAM" id="SSF57783">
    <property type="entry name" value="Zinc beta-ribbon"/>
    <property type="match status" value="1"/>
</dbReference>
<evidence type="ECO:0000256" key="3">
    <source>
        <dbReference type="ARBA" id="ARBA00022679"/>
    </source>
</evidence>
<dbReference type="AlphaFoldDB" id="A0A4R2JRR6"/>
<dbReference type="Pfam" id="PF08275">
    <property type="entry name" value="DNAG_N"/>
    <property type="match status" value="1"/>
</dbReference>
<evidence type="ECO:0000313" key="17">
    <source>
        <dbReference type="Proteomes" id="UP000294886"/>
    </source>
</evidence>
<dbReference type="InterPro" id="IPR013264">
    <property type="entry name" value="DNAG_N"/>
</dbReference>
<dbReference type="RefSeq" id="WP_132040145.1">
    <property type="nucleotide sequence ID" value="NZ_SLWU01000018.1"/>
</dbReference>
<keyword evidence="9" id="KW-0460">Magnesium</keyword>
<evidence type="ECO:0000313" key="16">
    <source>
        <dbReference type="EMBL" id="TCO61777.1"/>
    </source>
</evidence>
<dbReference type="InterPro" id="IPR006171">
    <property type="entry name" value="TOPRIM_dom"/>
</dbReference>
<reference evidence="16 17" key="1">
    <citation type="submission" date="2019-03" db="EMBL/GenBank/DDBJ databases">
        <title>Genomic Encyclopedia of Type Strains, Phase IV (KMG-IV): sequencing the most valuable type-strain genomes for metagenomic binning, comparative biology and taxonomic classification.</title>
        <authorList>
            <person name="Goeker M."/>
        </authorList>
    </citation>
    <scope>NUCLEOTIDE SEQUENCE [LARGE SCALE GENOMIC DNA]</scope>
    <source>
        <strain evidence="16 17">DSM 13054</strain>
    </source>
</reference>
<dbReference type="InterPro" id="IPR016136">
    <property type="entry name" value="DNA_helicase_N/primase_C"/>
</dbReference>
<keyword evidence="6 12" id="KW-0479">Metal-binding</keyword>
<keyword evidence="2 12" id="KW-0639">Primosome</keyword>
<feature type="zinc finger region" description="CHC2-type" evidence="12 14">
    <location>
        <begin position="38"/>
        <end position="62"/>
    </location>
</feature>
<dbReference type="SMART" id="SM00493">
    <property type="entry name" value="TOPRIM"/>
    <property type="match status" value="1"/>
</dbReference>
<evidence type="ECO:0000256" key="1">
    <source>
        <dbReference type="ARBA" id="ARBA00022478"/>
    </source>
</evidence>
<evidence type="ECO:0000256" key="4">
    <source>
        <dbReference type="ARBA" id="ARBA00022695"/>
    </source>
</evidence>
<evidence type="ECO:0000256" key="5">
    <source>
        <dbReference type="ARBA" id="ARBA00022705"/>
    </source>
</evidence>
<dbReference type="GO" id="GO:0003899">
    <property type="term" value="F:DNA-directed RNA polymerase activity"/>
    <property type="evidence" value="ECO:0007669"/>
    <property type="project" value="UniProtKB-UniRule"/>
</dbReference>
<dbReference type="Proteomes" id="UP000294886">
    <property type="component" value="Unassembled WGS sequence"/>
</dbReference>
<dbReference type="InterPro" id="IPR036185">
    <property type="entry name" value="DNA_heli_DnaB-like_N_sf"/>
</dbReference>
<dbReference type="PIRSF" id="PIRSF002811">
    <property type="entry name" value="DnaG"/>
    <property type="match status" value="1"/>
</dbReference>
<comment type="cofactor">
    <cofactor evidence="12 13 14">
        <name>Zn(2+)</name>
        <dbReference type="ChEBI" id="CHEBI:29105"/>
    </cofactor>
    <text evidence="12 13 14">Binds 1 zinc ion per monomer.</text>
</comment>
<keyword evidence="1 12" id="KW-0240">DNA-directed RNA polymerase</keyword>
<evidence type="ECO:0000256" key="7">
    <source>
        <dbReference type="ARBA" id="ARBA00022771"/>
    </source>
</evidence>
<evidence type="ECO:0000256" key="10">
    <source>
        <dbReference type="ARBA" id="ARBA00023125"/>
    </source>
</evidence>
<dbReference type="InterPro" id="IPR030846">
    <property type="entry name" value="DnaG_bac"/>
</dbReference>
<sequence>MAYTRESIEKVIEANDIVDVISDYVELKRAGKEFRGLCPFHREKTPSFMVSPTKQVYHCFGCNASGNVVTFIMDIENLSFKEAIEFLAERAGIPLEEVDLSEEEAKRKKIIEEIYRVNKIAALFFHRKLFSEEGVKALEYLKSRGLSSTTIKKFGIGYAPSNDDLLNFLKGKGYKENFLSKAGLVVYKSGKYYDRFKDRVMFPIIDVRGNVVGFGGRALDDSLPKYLNTPETEIFKKGKTLFAINFAKKTQDDKFIIVEGYMDAISLHQAGIDCAVASLGTALTEDQARLIKRYKKNVVIAYDADEAGVNATLRGLDILEKLNINIKVLSIPEGKDPDEFIKKEGSEAFKRLVENAESLIEFKSKIFKKGLDFEKVEDRIIYVKKIASEIAKISDEVKREVYISAAAKTAQIPENAVRTEVDRFVKRETEKKQKFMYRTGNIRHNIYSSSKISPEKYLIALLLHDNNLYHKIKGVIKPDMLEDSKLKPIFEEIVSSLEGGKQVQIKDIVYLIQEEDNLISDFNDIVKALFEAEDLSQMVDDILQKILLNNLARKREEIRKEILNAHLLGDVEKERELLIKLQNCEKEMLKIKDGQKERNP</sequence>
<dbReference type="GO" id="GO:0005524">
    <property type="term" value="F:ATP binding"/>
    <property type="evidence" value="ECO:0007669"/>
    <property type="project" value="InterPro"/>
</dbReference>
<dbReference type="Pfam" id="PF10410">
    <property type="entry name" value="DnaB_bind"/>
    <property type="match status" value="1"/>
</dbReference>
<dbReference type="GO" id="GO:0000428">
    <property type="term" value="C:DNA-directed RNA polymerase complex"/>
    <property type="evidence" value="ECO:0007669"/>
    <property type="project" value="UniProtKB-KW"/>
</dbReference>
<keyword evidence="10 12" id="KW-0238">DNA-binding</keyword>
<comment type="caution">
    <text evidence="16">The sequence shown here is derived from an EMBL/GenBank/DDBJ whole genome shotgun (WGS) entry which is preliminary data.</text>
</comment>
<keyword evidence="8 12" id="KW-0862">Zinc</keyword>
<comment type="subunit">
    <text evidence="12">Monomer. Interacts with DnaB.</text>
</comment>
<evidence type="ECO:0000256" key="9">
    <source>
        <dbReference type="ARBA" id="ARBA00022842"/>
    </source>
</evidence>
<keyword evidence="4 12" id="KW-0548">Nucleotidyltransferase</keyword>
<evidence type="ECO:0000256" key="12">
    <source>
        <dbReference type="HAMAP-Rule" id="MF_00974"/>
    </source>
</evidence>
<dbReference type="PANTHER" id="PTHR30313">
    <property type="entry name" value="DNA PRIMASE"/>
    <property type="match status" value="1"/>
</dbReference>
<evidence type="ECO:0000256" key="8">
    <source>
        <dbReference type="ARBA" id="ARBA00022833"/>
    </source>
</evidence>
<dbReference type="SMART" id="SM00400">
    <property type="entry name" value="ZnF_CHCC"/>
    <property type="match status" value="1"/>
</dbReference>
<dbReference type="EMBL" id="SLWU01000018">
    <property type="protein sequence ID" value="TCO61777.1"/>
    <property type="molecule type" value="Genomic_DNA"/>
</dbReference>
<dbReference type="Gene3D" id="3.90.580.10">
    <property type="entry name" value="Zinc finger, CHC2-type domain"/>
    <property type="match status" value="1"/>
</dbReference>
<organism evidence="16 17">
    <name type="scientific">Caldanaerobacter subterraneus</name>
    <dbReference type="NCBI Taxonomy" id="911092"/>
    <lineage>
        <taxon>Bacteria</taxon>
        <taxon>Bacillati</taxon>
        <taxon>Bacillota</taxon>
        <taxon>Clostridia</taxon>
        <taxon>Thermoanaerobacterales</taxon>
        <taxon>Thermoanaerobacteraceae</taxon>
        <taxon>Caldanaerobacter</taxon>
    </lineage>
</organism>
<keyword evidence="5 12" id="KW-0235">DNA replication</keyword>
<dbReference type="GO" id="GO:0003678">
    <property type="term" value="F:DNA helicase activity"/>
    <property type="evidence" value="ECO:0007669"/>
    <property type="project" value="InterPro"/>
</dbReference>
<evidence type="ECO:0000259" key="15">
    <source>
        <dbReference type="PROSITE" id="PS50880"/>
    </source>
</evidence>
<dbReference type="FunFam" id="3.90.980.10:FF:000001">
    <property type="entry name" value="DNA primase"/>
    <property type="match status" value="1"/>
</dbReference>
<dbReference type="EC" id="2.7.7.101" evidence="12"/>
<dbReference type="Pfam" id="PF01807">
    <property type="entry name" value="Zn_ribbon_DnaG"/>
    <property type="match status" value="1"/>
</dbReference>
<dbReference type="InterPro" id="IPR036977">
    <property type="entry name" value="DNA_primase_Znf_CHC2"/>
</dbReference>
<name>A0A4R2JRR6_9THEO</name>
<dbReference type="SUPFAM" id="SSF56731">
    <property type="entry name" value="DNA primase core"/>
    <property type="match status" value="1"/>
</dbReference>
<dbReference type="Pfam" id="PF13155">
    <property type="entry name" value="Toprim_2"/>
    <property type="match status" value="1"/>
</dbReference>
<comment type="function">
    <text evidence="12 13">RNA polymerase that catalyzes the synthesis of short RNA molecules used as primers for DNA polymerase during DNA replication.</text>
</comment>
<comment type="catalytic activity">
    <reaction evidence="12">
        <text>ssDNA + n NTP = ssDNA/pppN(pN)n-1 hybrid + (n-1) diphosphate.</text>
        <dbReference type="EC" id="2.7.7.101"/>
    </reaction>
</comment>
<keyword evidence="11 12" id="KW-0804">Transcription</keyword>
<evidence type="ECO:0000256" key="6">
    <source>
        <dbReference type="ARBA" id="ARBA00022723"/>
    </source>
</evidence>
<proteinExistence type="inferred from homology"/>
<keyword evidence="7 12" id="KW-0863">Zinc-finger</keyword>
<dbReference type="HAMAP" id="MF_00974">
    <property type="entry name" value="DNA_primase_DnaG"/>
    <property type="match status" value="1"/>
</dbReference>
<dbReference type="CDD" id="cd03364">
    <property type="entry name" value="TOPRIM_DnaG_primases"/>
    <property type="match status" value="1"/>
</dbReference>
<evidence type="ECO:0000256" key="11">
    <source>
        <dbReference type="ARBA" id="ARBA00023163"/>
    </source>
</evidence>
<dbReference type="PANTHER" id="PTHR30313:SF2">
    <property type="entry name" value="DNA PRIMASE"/>
    <property type="match status" value="1"/>
</dbReference>
<protein>
    <recommendedName>
        <fullName evidence="12 13">DNA primase</fullName>
        <ecNumber evidence="12">2.7.7.101</ecNumber>
    </recommendedName>
</protein>